<organism evidence="1 2">
    <name type="scientific">Racocetra persica</name>
    <dbReference type="NCBI Taxonomy" id="160502"/>
    <lineage>
        <taxon>Eukaryota</taxon>
        <taxon>Fungi</taxon>
        <taxon>Fungi incertae sedis</taxon>
        <taxon>Mucoromycota</taxon>
        <taxon>Glomeromycotina</taxon>
        <taxon>Glomeromycetes</taxon>
        <taxon>Diversisporales</taxon>
        <taxon>Gigasporaceae</taxon>
        <taxon>Racocetra</taxon>
    </lineage>
</organism>
<name>A0ACA9RMM4_9GLOM</name>
<dbReference type="EMBL" id="CAJVQC010060844">
    <property type="protein sequence ID" value="CAG8801197.1"/>
    <property type="molecule type" value="Genomic_DNA"/>
</dbReference>
<evidence type="ECO:0000313" key="2">
    <source>
        <dbReference type="Proteomes" id="UP000789920"/>
    </source>
</evidence>
<proteinExistence type="predicted"/>
<gene>
    <name evidence="1" type="ORF">RPERSI_LOCUS21066</name>
</gene>
<sequence>FVVKRKWNAFSTSTVLNKFNDSKTYFDNICNPTKENKRPILSSLMFREITKNFDGSNSRKLTEQDQSVTIIRVVDKFIGFFKQEDFGIVKIFTEHPTVFNTAVLVNVLQGFNELVNTGVKKVVLDLSDNLGGLYFVVLFINLLLFPNTYPTFVFDLRITEQMKLAVTEQFRLATSNNIFNIKGFVNANTHANFTSADDFFGNNVHTRGGVVENYSNKYTISDIGINELSQLIKQNLANPLPWKPEDYIILTNGLCGSACAHITEHAAEFNNVTTVAVGGIFSNPLLSYSSFPGGFVRNSTEIFNSLGKLNLLNNTLMPKPFPLSGMFATLPLNEAYSKINPDEILEYAFRPADFRILYDEKNIRNASILWSQAAALIGKK</sequence>
<reference evidence="1" key="1">
    <citation type="submission" date="2021-06" db="EMBL/GenBank/DDBJ databases">
        <authorList>
            <person name="Kallberg Y."/>
            <person name="Tangrot J."/>
            <person name="Rosling A."/>
        </authorList>
    </citation>
    <scope>NUCLEOTIDE SEQUENCE</scope>
    <source>
        <strain evidence="1">MA461A</strain>
    </source>
</reference>
<evidence type="ECO:0000313" key="1">
    <source>
        <dbReference type="EMBL" id="CAG8801197.1"/>
    </source>
</evidence>
<feature type="non-terminal residue" evidence="1">
    <location>
        <position position="1"/>
    </location>
</feature>
<keyword evidence="2" id="KW-1185">Reference proteome</keyword>
<protein>
    <submittedName>
        <fullName evidence="1">19090_t:CDS:1</fullName>
    </submittedName>
</protein>
<accession>A0ACA9RMM4</accession>
<comment type="caution">
    <text evidence="1">The sequence shown here is derived from an EMBL/GenBank/DDBJ whole genome shotgun (WGS) entry which is preliminary data.</text>
</comment>
<feature type="non-terminal residue" evidence="1">
    <location>
        <position position="380"/>
    </location>
</feature>
<dbReference type="Proteomes" id="UP000789920">
    <property type="component" value="Unassembled WGS sequence"/>
</dbReference>